<dbReference type="AlphaFoldDB" id="A0A1Y6BCV7"/>
<gene>
    <name evidence="5" type="ORF">SAMN06296036_103170</name>
</gene>
<evidence type="ECO:0000313" key="6">
    <source>
        <dbReference type="Proteomes" id="UP000192907"/>
    </source>
</evidence>
<dbReference type="RefSeq" id="WP_132316069.1">
    <property type="nucleotide sequence ID" value="NZ_FWZT01000003.1"/>
</dbReference>
<feature type="region of interest" description="Disordered" evidence="3">
    <location>
        <begin position="1"/>
        <end position="38"/>
    </location>
</feature>
<feature type="compositionally biased region" description="Low complexity" evidence="3">
    <location>
        <begin position="23"/>
        <end position="38"/>
    </location>
</feature>
<proteinExistence type="predicted"/>
<dbReference type="Gene3D" id="3.30.43.10">
    <property type="entry name" value="Uridine Diphospho-n-acetylenolpyruvylglucosamine Reductase, domain 2"/>
    <property type="match status" value="1"/>
</dbReference>
<evidence type="ECO:0000313" key="5">
    <source>
        <dbReference type="EMBL" id="SMF01280.1"/>
    </source>
</evidence>
<dbReference type="InterPro" id="IPR007173">
    <property type="entry name" value="ALO_C"/>
</dbReference>
<accession>A0A1Y6BCV7</accession>
<dbReference type="InterPro" id="IPR016166">
    <property type="entry name" value="FAD-bd_PCMH"/>
</dbReference>
<protein>
    <submittedName>
        <fullName evidence="5">FAD/FMN-containing dehydrogenase</fullName>
    </submittedName>
</protein>
<reference evidence="6" key="1">
    <citation type="submission" date="2017-04" db="EMBL/GenBank/DDBJ databases">
        <authorList>
            <person name="Varghese N."/>
            <person name="Submissions S."/>
        </authorList>
    </citation>
    <scope>NUCLEOTIDE SEQUENCE [LARGE SCALE GENOMIC DNA]</scope>
    <source>
        <strain evidence="6">RKEM611</strain>
    </source>
</reference>
<dbReference type="InterPro" id="IPR016169">
    <property type="entry name" value="FAD-bd_PCMH_sub2"/>
</dbReference>
<keyword evidence="1" id="KW-0285">Flavoprotein</keyword>
<evidence type="ECO:0000256" key="2">
    <source>
        <dbReference type="ARBA" id="ARBA00023002"/>
    </source>
</evidence>
<dbReference type="STRING" id="1513793.SAMN06296036_103170"/>
<dbReference type="Pfam" id="PF01565">
    <property type="entry name" value="FAD_binding_4"/>
    <property type="match status" value="1"/>
</dbReference>
<evidence type="ECO:0000256" key="1">
    <source>
        <dbReference type="ARBA" id="ARBA00022827"/>
    </source>
</evidence>
<dbReference type="InterPro" id="IPR016167">
    <property type="entry name" value="FAD-bd_PCMH_sub1"/>
</dbReference>
<evidence type="ECO:0000259" key="4">
    <source>
        <dbReference type="PROSITE" id="PS51387"/>
    </source>
</evidence>
<feature type="compositionally biased region" description="Basic and acidic residues" evidence="3">
    <location>
        <begin position="8"/>
        <end position="22"/>
    </location>
</feature>
<dbReference type="EMBL" id="FWZT01000003">
    <property type="protein sequence ID" value="SMF01280.1"/>
    <property type="molecule type" value="Genomic_DNA"/>
</dbReference>
<dbReference type="InterPro" id="IPR006094">
    <property type="entry name" value="Oxid_FAD_bind_N"/>
</dbReference>
<dbReference type="GO" id="GO:0071949">
    <property type="term" value="F:FAD binding"/>
    <property type="evidence" value="ECO:0007669"/>
    <property type="project" value="InterPro"/>
</dbReference>
<dbReference type="GO" id="GO:0003885">
    <property type="term" value="F:D-arabinono-1,4-lactone oxidase activity"/>
    <property type="evidence" value="ECO:0007669"/>
    <property type="project" value="InterPro"/>
</dbReference>
<sequence length="486" mass="55266">MAQTAQEAKPETPEPEYSKGKQEVTSSNLSLVSESNNTPVQSKKKIFENWSHNIRVQPREYYEPKTLDELQSLVARSSKIKAVGSGHSFNCQAYTDQTMISLKHLNRILDVDRDNRRIRVEAGKSLHDFNKEIESYGMVLPSLGGIDKQSLAGACSTATHGSGLKWGTLSDESSIFGMELIQDDGSVLELRADRPSDREGLMAARVNLGVLGIIYAITFKLEESRCLELRSKPLSLEEAQDQGHYLKNDHFEYLVFPFTDTTEVTMRNRTSKTPKPHPIIDFYHDIFLKNWTVDGLNRCNANLNLKRTPAFVKFLAGMIPNERKVSMSWKNQPGPRTVRFFQAEYAVKLGLEAEIQQALDQLTASLAKSETFFANLPVQYRFVKGDQGSFLSPSLSTEPICYINLSSHLSYPNWQTFFEEAEKILMQYQARPQWGKQFYNNPVIQGLYPEFEAFMEFKKAWDPNGKFTGLFFEKLVAGEKSPYIVK</sequence>
<evidence type="ECO:0000256" key="3">
    <source>
        <dbReference type="SAM" id="MobiDB-lite"/>
    </source>
</evidence>
<dbReference type="PANTHER" id="PTHR43762">
    <property type="entry name" value="L-GULONOLACTONE OXIDASE"/>
    <property type="match status" value="1"/>
</dbReference>
<dbReference type="PIRSF" id="PIRSF000136">
    <property type="entry name" value="LGO_GLO"/>
    <property type="match status" value="1"/>
</dbReference>
<dbReference type="SUPFAM" id="SSF56176">
    <property type="entry name" value="FAD-binding/transporter-associated domain-like"/>
    <property type="match status" value="1"/>
</dbReference>
<keyword evidence="1" id="KW-0274">FAD</keyword>
<dbReference type="Pfam" id="PF04030">
    <property type="entry name" value="ALO"/>
    <property type="match status" value="1"/>
</dbReference>
<dbReference type="GO" id="GO:0016020">
    <property type="term" value="C:membrane"/>
    <property type="evidence" value="ECO:0007669"/>
    <property type="project" value="InterPro"/>
</dbReference>
<keyword evidence="6" id="KW-1185">Reference proteome</keyword>
<feature type="domain" description="FAD-binding PCMH-type" evidence="4">
    <location>
        <begin position="54"/>
        <end position="224"/>
    </location>
</feature>
<dbReference type="Gene3D" id="3.30.70.2520">
    <property type="match status" value="1"/>
</dbReference>
<dbReference type="PROSITE" id="PS51387">
    <property type="entry name" value="FAD_PCMH"/>
    <property type="match status" value="1"/>
</dbReference>
<dbReference type="Gene3D" id="3.30.465.10">
    <property type="match status" value="1"/>
</dbReference>
<dbReference type="InterPro" id="IPR036318">
    <property type="entry name" value="FAD-bd_PCMH-like_sf"/>
</dbReference>
<dbReference type="InterPro" id="IPR010031">
    <property type="entry name" value="FAD_lactone_oxidase-like"/>
</dbReference>
<keyword evidence="2" id="KW-0560">Oxidoreductase</keyword>
<name>A0A1Y6BCV7_9BACT</name>
<dbReference type="Proteomes" id="UP000192907">
    <property type="component" value="Unassembled WGS sequence"/>
</dbReference>
<dbReference type="PANTHER" id="PTHR43762:SF1">
    <property type="entry name" value="D-ARABINONO-1,4-LACTONE OXIDASE"/>
    <property type="match status" value="1"/>
</dbReference>
<dbReference type="OrthoDB" id="9800184at2"/>
<organism evidence="5 6">
    <name type="scientific">Pseudobacteriovorax antillogorgiicola</name>
    <dbReference type="NCBI Taxonomy" id="1513793"/>
    <lineage>
        <taxon>Bacteria</taxon>
        <taxon>Pseudomonadati</taxon>
        <taxon>Bdellovibrionota</taxon>
        <taxon>Oligoflexia</taxon>
        <taxon>Oligoflexales</taxon>
        <taxon>Pseudobacteriovoracaceae</taxon>
        <taxon>Pseudobacteriovorax</taxon>
    </lineage>
</organism>